<evidence type="ECO:0000313" key="2">
    <source>
        <dbReference type="Proteomes" id="UP000481861"/>
    </source>
</evidence>
<dbReference type="EMBL" id="JAADJZ010000006">
    <property type="protein sequence ID" value="KAF2874171.1"/>
    <property type="molecule type" value="Genomic_DNA"/>
</dbReference>
<reference evidence="1 2" key="1">
    <citation type="submission" date="2020-01" db="EMBL/GenBank/DDBJ databases">
        <authorList>
            <consortium name="DOE Joint Genome Institute"/>
            <person name="Haridas S."/>
            <person name="Albert R."/>
            <person name="Binder M."/>
            <person name="Bloem J."/>
            <person name="Labutti K."/>
            <person name="Salamov A."/>
            <person name="Andreopoulos B."/>
            <person name="Baker S.E."/>
            <person name="Barry K."/>
            <person name="Bills G."/>
            <person name="Bluhm B.H."/>
            <person name="Cannon C."/>
            <person name="Castanera R."/>
            <person name="Culley D.E."/>
            <person name="Daum C."/>
            <person name="Ezra D."/>
            <person name="Gonzalez J.B."/>
            <person name="Henrissat B."/>
            <person name="Kuo A."/>
            <person name="Liang C."/>
            <person name="Lipzen A."/>
            <person name="Lutzoni F."/>
            <person name="Magnuson J."/>
            <person name="Mondo S."/>
            <person name="Nolan M."/>
            <person name="Ohm R."/>
            <person name="Pangilinan J."/>
            <person name="Park H.-J.H."/>
            <person name="Ramirez L."/>
            <person name="Alfaro M."/>
            <person name="Sun H."/>
            <person name="Tritt A."/>
            <person name="Yoshinaga Y."/>
            <person name="Zwiers L.-H.L."/>
            <person name="Turgeon B.G."/>
            <person name="Goodwin S.B."/>
            <person name="Spatafora J.W."/>
            <person name="Crous P.W."/>
            <person name="Grigoriev I.V."/>
        </authorList>
    </citation>
    <scope>NUCLEOTIDE SEQUENCE [LARGE SCALE GENOMIC DNA]</scope>
    <source>
        <strain evidence="1 2">CBS 611.86</strain>
    </source>
</reference>
<gene>
    <name evidence="1" type="ORF">BDV95DRAFT_487501</name>
</gene>
<dbReference type="AlphaFoldDB" id="A0A7C8ID80"/>
<accession>A0A7C8ID80</accession>
<dbReference type="Proteomes" id="UP000481861">
    <property type="component" value="Unassembled WGS sequence"/>
</dbReference>
<keyword evidence="2" id="KW-1185">Reference proteome</keyword>
<evidence type="ECO:0000313" key="1">
    <source>
        <dbReference type="EMBL" id="KAF2874171.1"/>
    </source>
</evidence>
<sequence length="113" mass="13277">MEPTITPKRAVLRFHVRYERDEAAIIEQFLASTQSEHVEHFFIHSIPPNQSSKMHTVLDLHHIENPTANLNEIPYEVFVVKKEADFIFRKLEDNACKLASARCQNLYWGTDRR</sequence>
<organism evidence="1 2">
    <name type="scientific">Massariosphaeria phaeospora</name>
    <dbReference type="NCBI Taxonomy" id="100035"/>
    <lineage>
        <taxon>Eukaryota</taxon>
        <taxon>Fungi</taxon>
        <taxon>Dikarya</taxon>
        <taxon>Ascomycota</taxon>
        <taxon>Pezizomycotina</taxon>
        <taxon>Dothideomycetes</taxon>
        <taxon>Pleosporomycetidae</taxon>
        <taxon>Pleosporales</taxon>
        <taxon>Pleosporales incertae sedis</taxon>
        <taxon>Massariosphaeria</taxon>
    </lineage>
</organism>
<comment type="caution">
    <text evidence="1">The sequence shown here is derived from an EMBL/GenBank/DDBJ whole genome shotgun (WGS) entry which is preliminary data.</text>
</comment>
<name>A0A7C8ID80_9PLEO</name>
<proteinExistence type="predicted"/>
<dbReference type="OrthoDB" id="3709982at2759"/>
<protein>
    <submittedName>
        <fullName evidence="1">Uncharacterized protein</fullName>
    </submittedName>
</protein>